<sequence length="419" mass="43980">MGEPVPDTLEALISSCAPPLLNPQDASGDTILHLGARAHDHRLVDLLLACPGIASAVRNANGETPLHTALRDATASSTASILRILKSLAVLHAPLSALDATLATPLSIALVQDAVRAATVAELGGGDLSALSSTLEGATGFDIFEAWVHEAGRGELVVGMLRGLGARHGQEVAAPVLQSDGSPPANTPYAVDSFSANEPDPASFANDSSHPLKVEMEEVLYVKQEDDDEGGDVDDDNHPMDLVYADKNMQTRSTEVASGDHGFQGPSHSAESGSSAAKSLFSLSELSLPSTSFSHPNLAPPTSSRTQAESTAPATPDNRTRSSTATSRAPQTASPAKDDRYRVQIFEPLRDGPMRHPPRPDASADDFSPAKRKRQNGERTSIASVRSAFNLGRWMEKGGLVTAGFFGVSSGEQIFGQSH</sequence>
<evidence type="ECO:0000313" key="3">
    <source>
        <dbReference type="Proteomes" id="UP000269721"/>
    </source>
</evidence>
<dbReference type="OrthoDB" id="9995210at2759"/>
<feature type="region of interest" description="Disordered" evidence="1">
    <location>
        <begin position="176"/>
        <end position="210"/>
    </location>
</feature>
<keyword evidence="3" id="KW-1185">Reference proteome</keyword>
<accession>A0A4V1ISP0</accession>
<feature type="region of interest" description="Disordered" evidence="1">
    <location>
        <begin position="290"/>
        <end position="381"/>
    </location>
</feature>
<proteinExistence type="predicted"/>
<feature type="compositionally biased region" description="Polar residues" evidence="1">
    <location>
        <begin position="321"/>
        <end position="334"/>
    </location>
</feature>
<feature type="compositionally biased region" description="Polar residues" evidence="1">
    <location>
        <begin position="300"/>
        <end position="313"/>
    </location>
</feature>
<dbReference type="Gene3D" id="1.25.40.20">
    <property type="entry name" value="Ankyrin repeat-containing domain"/>
    <property type="match status" value="1"/>
</dbReference>
<organism evidence="2 3">
    <name type="scientific">Blyttiomyces helicus</name>
    <dbReference type="NCBI Taxonomy" id="388810"/>
    <lineage>
        <taxon>Eukaryota</taxon>
        <taxon>Fungi</taxon>
        <taxon>Fungi incertae sedis</taxon>
        <taxon>Chytridiomycota</taxon>
        <taxon>Chytridiomycota incertae sedis</taxon>
        <taxon>Chytridiomycetes</taxon>
        <taxon>Chytridiomycetes incertae sedis</taxon>
        <taxon>Blyttiomyces</taxon>
    </lineage>
</organism>
<gene>
    <name evidence="2" type="ORF">BDK51DRAFT_25903</name>
</gene>
<evidence type="ECO:0000256" key="1">
    <source>
        <dbReference type="SAM" id="MobiDB-lite"/>
    </source>
</evidence>
<dbReference type="InterPro" id="IPR036770">
    <property type="entry name" value="Ankyrin_rpt-contain_sf"/>
</dbReference>
<dbReference type="AlphaFoldDB" id="A0A4V1ISP0"/>
<dbReference type="SUPFAM" id="SSF48403">
    <property type="entry name" value="Ankyrin repeat"/>
    <property type="match status" value="1"/>
</dbReference>
<dbReference type="EMBL" id="KZ993962">
    <property type="protein sequence ID" value="RKO94227.1"/>
    <property type="molecule type" value="Genomic_DNA"/>
</dbReference>
<reference evidence="3" key="1">
    <citation type="journal article" date="2018" name="Nat. Microbiol.">
        <title>Leveraging single-cell genomics to expand the fungal tree of life.</title>
        <authorList>
            <person name="Ahrendt S.R."/>
            <person name="Quandt C.A."/>
            <person name="Ciobanu D."/>
            <person name="Clum A."/>
            <person name="Salamov A."/>
            <person name="Andreopoulos B."/>
            <person name="Cheng J.F."/>
            <person name="Woyke T."/>
            <person name="Pelin A."/>
            <person name="Henrissat B."/>
            <person name="Reynolds N.K."/>
            <person name="Benny G.L."/>
            <person name="Smith M.E."/>
            <person name="James T.Y."/>
            <person name="Grigoriev I.V."/>
        </authorList>
    </citation>
    <scope>NUCLEOTIDE SEQUENCE [LARGE SCALE GENOMIC DNA]</scope>
</reference>
<dbReference type="Proteomes" id="UP000269721">
    <property type="component" value="Unassembled WGS sequence"/>
</dbReference>
<feature type="region of interest" description="Disordered" evidence="1">
    <location>
        <begin position="252"/>
        <end position="276"/>
    </location>
</feature>
<name>A0A4V1ISP0_9FUNG</name>
<feature type="compositionally biased region" description="Basic and acidic residues" evidence="1">
    <location>
        <begin position="336"/>
        <end position="354"/>
    </location>
</feature>
<evidence type="ECO:0000313" key="2">
    <source>
        <dbReference type="EMBL" id="RKO94227.1"/>
    </source>
</evidence>
<protein>
    <submittedName>
        <fullName evidence="2">Uncharacterized protein</fullName>
    </submittedName>
</protein>